<keyword evidence="4" id="KW-1185">Reference proteome</keyword>
<reference evidence="3 4" key="1">
    <citation type="submission" date="2018-10" db="EMBL/GenBank/DDBJ databases">
        <title>Natronolimnobius sp. XQ-INN 246 isolated from Inner Mongolia Autonomous Region of China.</title>
        <authorList>
            <person name="Xue Q."/>
        </authorList>
    </citation>
    <scope>NUCLEOTIDE SEQUENCE [LARGE SCALE GENOMIC DNA]</scope>
    <source>
        <strain evidence="3 4">XQ-INN 246</strain>
    </source>
</reference>
<organism evidence="3 4">
    <name type="scientific">Salinadaptatus halalkaliphilus</name>
    <dbReference type="NCBI Taxonomy" id="2419781"/>
    <lineage>
        <taxon>Archaea</taxon>
        <taxon>Methanobacteriati</taxon>
        <taxon>Methanobacteriota</taxon>
        <taxon>Stenosarchaea group</taxon>
        <taxon>Halobacteria</taxon>
        <taxon>Halobacteriales</taxon>
        <taxon>Natrialbaceae</taxon>
        <taxon>Salinadaptatus</taxon>
    </lineage>
</organism>
<keyword evidence="2" id="KW-0472">Membrane</keyword>
<feature type="region of interest" description="Disordered" evidence="1">
    <location>
        <begin position="208"/>
        <end position="230"/>
    </location>
</feature>
<feature type="compositionally biased region" description="Polar residues" evidence="1">
    <location>
        <begin position="208"/>
        <end position="226"/>
    </location>
</feature>
<dbReference type="OrthoDB" id="121941at2157"/>
<dbReference type="AlphaFoldDB" id="A0A4S3TJK7"/>
<name>A0A4S3TJK7_9EURY</name>
<comment type="caution">
    <text evidence="3">The sequence shown here is derived from an EMBL/GenBank/DDBJ whole genome shotgun (WGS) entry which is preliminary data.</text>
</comment>
<gene>
    <name evidence="3" type="ORF">D8Y22_14260</name>
</gene>
<dbReference type="RefSeq" id="WP_141465353.1">
    <property type="nucleotide sequence ID" value="NZ_RBZW01000039.1"/>
</dbReference>
<keyword evidence="2" id="KW-1133">Transmembrane helix</keyword>
<protein>
    <submittedName>
        <fullName evidence="3">Uncharacterized protein</fullName>
    </submittedName>
</protein>
<dbReference type="EMBL" id="RBZW01000039">
    <property type="protein sequence ID" value="THE64221.1"/>
    <property type="molecule type" value="Genomic_DNA"/>
</dbReference>
<feature type="region of interest" description="Disordered" evidence="1">
    <location>
        <begin position="451"/>
        <end position="506"/>
    </location>
</feature>
<sequence>MIGRGDERAVTVQIGAVLLLAILFMALALYQVNTVPAENEVVEINHNEEVQGELLETRNTIRSSHGGGSSTSQSVTLGTAYPTRAFAINPGPMAGTLETEPLGKLSIENANVVDDHGQVSDEWETGYTTYGLTYSPGYNEYHNAPRTIYEHGSLYNHHYNDETLVVGGQTQFVVDDDEINIVTLQGNYSETGDRTVSIDPRAFSTSSNTVSVASENPNPLTITLPTANPDHWDETLSETTDHQIDSNDESVTISLDEGVYSLRMTEVGVGDATRAPAEERVEYLATIPEGESTTILEFRDRFNNPVRNAQIDAIDDIDDLTDGIVAVSDLPETTGNDGRVRIDGDHSTPVSGNTYTWIEETDSDGVVEIDIEELPDDLEEDNITVSATAVSDTPEQAKFSQLENIDLDAETITIQSMQLESEEGGFIIPREDLTMSSADANTRVHVIAVIEGEEANGNDGDDGENGGDNGESDPPTNGEELPDGAVAFDDENGNGQYDESEETYTEDDLHSFDEEIDLVIVNDVSSHGTDASTTTLTIDPGTTVDAEGSDNDIDLETEQVLTAPETTVGANGDITLDSGSEIDIRESHISAQGNDNDIDIEAEGNIDAMDATIESNGDISITSDGVIDVSNAQITTKGNDNDIEIDGSDIICENAEIDASGDLDMDPSC</sequence>
<evidence type="ECO:0000313" key="3">
    <source>
        <dbReference type="EMBL" id="THE64221.1"/>
    </source>
</evidence>
<evidence type="ECO:0000313" key="4">
    <source>
        <dbReference type="Proteomes" id="UP000318864"/>
    </source>
</evidence>
<keyword evidence="2" id="KW-0812">Transmembrane</keyword>
<feature type="transmembrane region" description="Helical" evidence="2">
    <location>
        <begin position="12"/>
        <end position="30"/>
    </location>
</feature>
<dbReference type="Proteomes" id="UP000318864">
    <property type="component" value="Unassembled WGS sequence"/>
</dbReference>
<feature type="compositionally biased region" description="Acidic residues" evidence="1">
    <location>
        <begin position="488"/>
        <end position="506"/>
    </location>
</feature>
<evidence type="ECO:0000256" key="2">
    <source>
        <dbReference type="SAM" id="Phobius"/>
    </source>
</evidence>
<proteinExistence type="predicted"/>
<feature type="compositionally biased region" description="Acidic residues" evidence="1">
    <location>
        <begin position="451"/>
        <end position="465"/>
    </location>
</feature>
<evidence type="ECO:0000256" key="1">
    <source>
        <dbReference type="SAM" id="MobiDB-lite"/>
    </source>
</evidence>
<accession>A0A4S3TJK7</accession>